<dbReference type="GO" id="GO:0005777">
    <property type="term" value="C:peroxisome"/>
    <property type="evidence" value="ECO:0007669"/>
    <property type="project" value="UniProtKB-SubCell"/>
</dbReference>
<proteinExistence type="inferred from homology"/>
<accession>R0KF27</accession>
<gene>
    <name evidence="6" type="ORF">SETTUDRAFT_162892</name>
</gene>
<dbReference type="PANTHER" id="PTHR45763:SF46">
    <property type="entry name" value="AB HYDROLASE-1 DOMAIN-CONTAINING PROTEIN"/>
    <property type="match status" value="1"/>
</dbReference>
<evidence type="ECO:0000313" key="7">
    <source>
        <dbReference type="Proteomes" id="UP000016935"/>
    </source>
</evidence>
<dbReference type="eggNOG" id="ENOG502QS8H">
    <property type="taxonomic scope" value="Eukaryota"/>
</dbReference>
<keyword evidence="4" id="KW-0576">Peroxisome</keyword>
<reference evidence="6 7" key="1">
    <citation type="journal article" date="2012" name="PLoS Pathog.">
        <title>Diverse lifestyles and strategies of plant pathogenesis encoded in the genomes of eighteen Dothideomycetes fungi.</title>
        <authorList>
            <person name="Ohm R.A."/>
            <person name="Feau N."/>
            <person name="Henrissat B."/>
            <person name="Schoch C.L."/>
            <person name="Horwitz B.A."/>
            <person name="Barry K.W."/>
            <person name="Condon B.J."/>
            <person name="Copeland A.C."/>
            <person name="Dhillon B."/>
            <person name="Glaser F."/>
            <person name="Hesse C.N."/>
            <person name="Kosti I."/>
            <person name="LaButti K."/>
            <person name="Lindquist E.A."/>
            <person name="Lucas S."/>
            <person name="Salamov A.A."/>
            <person name="Bradshaw R.E."/>
            <person name="Ciuffetti L."/>
            <person name="Hamelin R.C."/>
            <person name="Kema G.H.J."/>
            <person name="Lawrence C."/>
            <person name="Scott J.A."/>
            <person name="Spatafora J.W."/>
            <person name="Turgeon B.G."/>
            <person name="de Wit P.J.G.M."/>
            <person name="Zhong S."/>
            <person name="Goodwin S.B."/>
            <person name="Grigoriev I.V."/>
        </authorList>
    </citation>
    <scope>NUCLEOTIDE SEQUENCE [LARGE SCALE GENOMIC DNA]</scope>
    <source>
        <strain evidence="7">28A</strain>
    </source>
</reference>
<evidence type="ECO:0000256" key="1">
    <source>
        <dbReference type="ARBA" id="ARBA00004275"/>
    </source>
</evidence>
<protein>
    <recommendedName>
        <fullName evidence="5">AB hydrolase-1 domain-containing protein</fullName>
    </recommendedName>
</protein>
<keyword evidence="7" id="KW-1185">Reference proteome</keyword>
<dbReference type="OrthoDB" id="294702at2759"/>
<evidence type="ECO:0000259" key="5">
    <source>
        <dbReference type="Pfam" id="PF00561"/>
    </source>
</evidence>
<name>R0KF27_EXST2</name>
<dbReference type="Gene3D" id="3.40.50.1820">
    <property type="entry name" value="alpha/beta hydrolase"/>
    <property type="match status" value="1"/>
</dbReference>
<dbReference type="InterPro" id="IPR000073">
    <property type="entry name" value="AB_hydrolase_1"/>
</dbReference>
<dbReference type="Pfam" id="PF00561">
    <property type="entry name" value="Abhydrolase_1"/>
    <property type="match status" value="1"/>
</dbReference>
<dbReference type="SUPFAM" id="SSF53474">
    <property type="entry name" value="alpha/beta-Hydrolases"/>
    <property type="match status" value="1"/>
</dbReference>
<feature type="domain" description="AB hydrolase-1" evidence="5">
    <location>
        <begin position="51"/>
        <end position="308"/>
    </location>
</feature>
<dbReference type="HOGENOM" id="CLU_020336_49_0_1"/>
<evidence type="ECO:0000313" key="6">
    <source>
        <dbReference type="EMBL" id="EOA86697.1"/>
    </source>
</evidence>
<reference evidence="6 7" key="2">
    <citation type="journal article" date="2013" name="PLoS Genet.">
        <title>Comparative genome structure, secondary metabolite, and effector coding capacity across Cochliobolus pathogens.</title>
        <authorList>
            <person name="Condon B.J."/>
            <person name="Leng Y."/>
            <person name="Wu D."/>
            <person name="Bushley K.E."/>
            <person name="Ohm R.A."/>
            <person name="Otillar R."/>
            <person name="Martin J."/>
            <person name="Schackwitz W."/>
            <person name="Grimwood J."/>
            <person name="MohdZainudin N."/>
            <person name="Xue C."/>
            <person name="Wang R."/>
            <person name="Manning V.A."/>
            <person name="Dhillon B."/>
            <person name="Tu Z.J."/>
            <person name="Steffenson B.J."/>
            <person name="Salamov A."/>
            <person name="Sun H."/>
            <person name="Lowry S."/>
            <person name="LaButti K."/>
            <person name="Han J."/>
            <person name="Copeland A."/>
            <person name="Lindquist E."/>
            <person name="Barry K."/>
            <person name="Schmutz J."/>
            <person name="Baker S.E."/>
            <person name="Ciuffetti L.M."/>
            <person name="Grigoriev I.V."/>
            <person name="Zhong S."/>
            <person name="Turgeon B.G."/>
        </authorList>
    </citation>
    <scope>NUCLEOTIDE SEQUENCE [LARGE SCALE GENOMIC DNA]</scope>
    <source>
        <strain evidence="7">28A</strain>
    </source>
</reference>
<evidence type="ECO:0000256" key="3">
    <source>
        <dbReference type="ARBA" id="ARBA00023026"/>
    </source>
</evidence>
<comment type="subcellular location">
    <subcellularLocation>
        <location evidence="1">Peroxisome</location>
    </subcellularLocation>
</comment>
<dbReference type="EMBL" id="KB908592">
    <property type="protein sequence ID" value="EOA86697.1"/>
    <property type="molecule type" value="Genomic_DNA"/>
</dbReference>
<comment type="similarity">
    <text evidence="2">Belongs to the AB hydrolase superfamily. AKT2 hydrolase family.</text>
</comment>
<dbReference type="AlphaFoldDB" id="R0KF27"/>
<evidence type="ECO:0000256" key="4">
    <source>
        <dbReference type="ARBA" id="ARBA00023140"/>
    </source>
</evidence>
<dbReference type="InterPro" id="IPR029058">
    <property type="entry name" value="AB_hydrolase_fold"/>
</dbReference>
<dbReference type="PANTHER" id="PTHR45763">
    <property type="entry name" value="HYDROLASE, ALPHA/BETA FOLD FAMILY PROTEIN, EXPRESSED-RELATED"/>
    <property type="match status" value="1"/>
</dbReference>
<dbReference type="GeneID" id="19398577"/>
<dbReference type="RefSeq" id="XP_008025320.1">
    <property type="nucleotide sequence ID" value="XM_008027129.1"/>
</dbReference>
<dbReference type="Proteomes" id="UP000016935">
    <property type="component" value="Unassembled WGS sequence"/>
</dbReference>
<keyword evidence="3" id="KW-0843">Virulence</keyword>
<dbReference type="STRING" id="671987.R0KF27"/>
<evidence type="ECO:0000256" key="2">
    <source>
        <dbReference type="ARBA" id="ARBA00005668"/>
    </source>
</evidence>
<organism evidence="6 7">
    <name type="scientific">Exserohilum turcicum (strain 28A)</name>
    <name type="common">Northern leaf blight fungus</name>
    <name type="synonym">Setosphaeria turcica</name>
    <dbReference type="NCBI Taxonomy" id="671987"/>
    <lineage>
        <taxon>Eukaryota</taxon>
        <taxon>Fungi</taxon>
        <taxon>Dikarya</taxon>
        <taxon>Ascomycota</taxon>
        <taxon>Pezizomycotina</taxon>
        <taxon>Dothideomycetes</taxon>
        <taxon>Pleosporomycetidae</taxon>
        <taxon>Pleosporales</taxon>
        <taxon>Pleosporineae</taxon>
        <taxon>Pleosporaceae</taxon>
        <taxon>Exserohilum</taxon>
    </lineage>
</organism>
<sequence length="329" mass="37012">MNSNSTSLHENEYEDTPKCRYRLDNQTSHTVTLPDGRKLGYAEYGSPTGHAILYQHGLPGSRIEAACYHDLAMELGARVIAIDRPGIGWSSPCASRTVLSWAQDVEYLTEHLNLDTYSVLGVSGGGPYALSCAARLPPEKLKAVSIICGLGPPDMSMWDAEWTHWLGFPYGWRYAPAWLLNWFFRRDAFGRMELSDEERFREVASPSNLAAIKNPMDKKIFGDEDFVRLELKATREANAQGFAGIALDGRTACSEWGFRIEDIRRDLPVQLWYGKNDTFVPPNIGLETAARLGGSQGRVVLRLEHASHCSISRNWEREQLEAILEEMRD</sequence>